<reference evidence="1" key="1">
    <citation type="submission" date="2021-03" db="EMBL/GenBank/DDBJ databases">
        <title>Evolutionary priming and transition to the ectomycorrhizal habit in an iconic lineage of mushroom-forming fungi: is preadaptation a requirement?</title>
        <authorList>
            <consortium name="DOE Joint Genome Institute"/>
            <person name="Looney B.P."/>
            <person name="Miyauchi S."/>
            <person name="Morin E."/>
            <person name="Drula E."/>
            <person name="Courty P.E."/>
            <person name="Chicoki N."/>
            <person name="Fauchery L."/>
            <person name="Kohler A."/>
            <person name="Kuo A."/>
            <person name="LaButti K."/>
            <person name="Pangilinan J."/>
            <person name="Lipzen A."/>
            <person name="Riley R."/>
            <person name="Andreopoulos W."/>
            <person name="He G."/>
            <person name="Johnson J."/>
            <person name="Barry K.W."/>
            <person name="Grigoriev I.V."/>
            <person name="Nagy L."/>
            <person name="Hibbett D."/>
            <person name="Henrissat B."/>
            <person name="Matheny P.B."/>
            <person name="Labbe J."/>
            <person name="Martin A.F."/>
        </authorList>
    </citation>
    <scope>NUCLEOTIDE SEQUENCE</scope>
    <source>
        <strain evidence="1">BPL698</strain>
    </source>
</reference>
<evidence type="ECO:0000313" key="1">
    <source>
        <dbReference type="EMBL" id="KAI9513379.1"/>
    </source>
</evidence>
<keyword evidence="2" id="KW-1185">Reference proteome</keyword>
<dbReference type="EMBL" id="JAGFNK010000001">
    <property type="protein sequence ID" value="KAI9513379.1"/>
    <property type="molecule type" value="Genomic_DNA"/>
</dbReference>
<dbReference type="Proteomes" id="UP001207468">
    <property type="component" value="Unassembled WGS sequence"/>
</dbReference>
<organism evidence="1 2">
    <name type="scientific">Russula earlei</name>
    <dbReference type="NCBI Taxonomy" id="71964"/>
    <lineage>
        <taxon>Eukaryota</taxon>
        <taxon>Fungi</taxon>
        <taxon>Dikarya</taxon>
        <taxon>Basidiomycota</taxon>
        <taxon>Agaricomycotina</taxon>
        <taxon>Agaricomycetes</taxon>
        <taxon>Russulales</taxon>
        <taxon>Russulaceae</taxon>
        <taxon>Russula</taxon>
    </lineage>
</organism>
<comment type="caution">
    <text evidence="1">The sequence shown here is derived from an EMBL/GenBank/DDBJ whole genome shotgun (WGS) entry which is preliminary data.</text>
</comment>
<gene>
    <name evidence="1" type="ORF">F5148DRAFT_1020</name>
</gene>
<evidence type="ECO:0000313" key="2">
    <source>
        <dbReference type="Proteomes" id="UP001207468"/>
    </source>
</evidence>
<accession>A0ACC0UNV0</accession>
<name>A0ACC0UNV0_9AGAM</name>
<sequence length="281" mass="31667">MMASLLAQDPTMPNDERTVKDGTSASARIPSRHEEFYFTDEMTVFQVENRLFRVHRHFLAENSLVFSSMFSLPRGPEASSAAEGASDAKPIHLAGVTELEFETLLRYFYKSMHDGFSLPQTSWIALLSISHRYEFLNVRERAIREIYGLLLHQQDPLRQSLPQPPQDHVLLISVAEKYDVPPQYMIPSLVALVMRAQPLTEDEVARLSALNVSRLAQARENYVRRTIIPPQTQAGRLNTPNSWFLWAHSVAKGIVCNIWPVQEHAPAGSPSGSPVVLPIVI</sequence>
<protein>
    <submittedName>
        <fullName evidence="1">Uncharacterized protein</fullName>
    </submittedName>
</protein>
<proteinExistence type="predicted"/>